<evidence type="ECO:0000256" key="6">
    <source>
        <dbReference type="RuleBase" id="RU000481"/>
    </source>
</evidence>
<comment type="caution">
    <text evidence="8">The sequence shown here is derived from an EMBL/GenBank/DDBJ whole genome shotgun (WGS) entry which is preliminary data.</text>
</comment>
<reference evidence="8 9" key="1">
    <citation type="journal article" date="2017" name="Front. Microbiol.">
        <title>Labilibaculum manganireducens gen. nov., sp. nov. and Labilibaculum filiforme sp. nov., Novel Bacteroidetes Isolated from Subsurface Sediments of the Baltic Sea.</title>
        <authorList>
            <person name="Vandieken V."/>
            <person name="Marshall I.P."/>
            <person name="Niemann H."/>
            <person name="Engelen B."/>
            <person name="Cypionka H."/>
        </authorList>
    </citation>
    <scope>NUCLEOTIDE SEQUENCE [LARGE SCALE GENOMIC DNA]</scope>
    <source>
        <strain evidence="8 9">59.16B</strain>
    </source>
</reference>
<dbReference type="FunFam" id="3.40.640.10:FF:000033">
    <property type="entry name" value="Aspartate aminotransferase"/>
    <property type="match status" value="1"/>
</dbReference>
<dbReference type="CDD" id="cd00609">
    <property type="entry name" value="AAT_like"/>
    <property type="match status" value="1"/>
</dbReference>
<feature type="domain" description="Aminotransferase class I/classII large" evidence="7">
    <location>
        <begin position="32"/>
        <end position="389"/>
    </location>
</feature>
<dbReference type="InterPro" id="IPR004839">
    <property type="entry name" value="Aminotransferase_I/II_large"/>
</dbReference>
<dbReference type="GO" id="GO:0030170">
    <property type="term" value="F:pyridoxal phosphate binding"/>
    <property type="evidence" value="ECO:0007669"/>
    <property type="project" value="InterPro"/>
</dbReference>
<dbReference type="InterPro" id="IPR050596">
    <property type="entry name" value="AspAT/PAT-like"/>
</dbReference>
<dbReference type="RefSeq" id="WP_101261231.1">
    <property type="nucleotide sequence ID" value="NZ_MVDD01000006.1"/>
</dbReference>
<accession>A0A2N3HY88</accession>
<evidence type="ECO:0000256" key="5">
    <source>
        <dbReference type="ARBA" id="ARBA00022898"/>
    </source>
</evidence>
<keyword evidence="3 6" id="KW-0032">Aminotransferase</keyword>
<dbReference type="GO" id="GO:0008483">
    <property type="term" value="F:transaminase activity"/>
    <property type="evidence" value="ECO:0007669"/>
    <property type="project" value="UniProtKB-KW"/>
</dbReference>
<dbReference type="Proteomes" id="UP000233535">
    <property type="component" value="Unassembled WGS sequence"/>
</dbReference>
<dbReference type="InterPro" id="IPR015424">
    <property type="entry name" value="PyrdxlP-dep_Trfase"/>
</dbReference>
<dbReference type="InterPro" id="IPR015421">
    <property type="entry name" value="PyrdxlP-dep_Trfase_major"/>
</dbReference>
<keyword evidence="9" id="KW-1185">Reference proteome</keyword>
<dbReference type="SUPFAM" id="SSF53383">
    <property type="entry name" value="PLP-dependent transferases"/>
    <property type="match status" value="1"/>
</dbReference>
<dbReference type="OrthoDB" id="9802328at2"/>
<evidence type="ECO:0000259" key="7">
    <source>
        <dbReference type="Pfam" id="PF00155"/>
    </source>
</evidence>
<evidence type="ECO:0000313" key="8">
    <source>
        <dbReference type="EMBL" id="PKQ63025.1"/>
    </source>
</evidence>
<name>A0A2N3HY88_9BACT</name>
<evidence type="ECO:0000256" key="4">
    <source>
        <dbReference type="ARBA" id="ARBA00022679"/>
    </source>
</evidence>
<dbReference type="EMBL" id="MVDD01000006">
    <property type="protein sequence ID" value="PKQ63025.1"/>
    <property type="molecule type" value="Genomic_DNA"/>
</dbReference>
<dbReference type="EC" id="2.6.1.-" evidence="6"/>
<dbReference type="InterPro" id="IPR004838">
    <property type="entry name" value="NHTrfase_class1_PyrdxlP-BS"/>
</dbReference>
<dbReference type="InterPro" id="IPR015422">
    <property type="entry name" value="PyrdxlP-dep_Trfase_small"/>
</dbReference>
<organism evidence="8 9">
    <name type="scientific">Labilibaculum filiforme</name>
    <dbReference type="NCBI Taxonomy" id="1940526"/>
    <lineage>
        <taxon>Bacteria</taxon>
        <taxon>Pseudomonadati</taxon>
        <taxon>Bacteroidota</taxon>
        <taxon>Bacteroidia</taxon>
        <taxon>Marinilabiliales</taxon>
        <taxon>Marinifilaceae</taxon>
        <taxon>Labilibaculum</taxon>
    </lineage>
</organism>
<dbReference type="Gene3D" id="3.90.1150.10">
    <property type="entry name" value="Aspartate Aminotransferase, domain 1"/>
    <property type="match status" value="1"/>
</dbReference>
<dbReference type="PANTHER" id="PTHR46383">
    <property type="entry name" value="ASPARTATE AMINOTRANSFERASE"/>
    <property type="match status" value="1"/>
</dbReference>
<evidence type="ECO:0000256" key="2">
    <source>
        <dbReference type="ARBA" id="ARBA00007441"/>
    </source>
</evidence>
<keyword evidence="4 6" id="KW-0808">Transferase</keyword>
<comment type="similarity">
    <text evidence="2 6">Belongs to the class-I pyridoxal-phosphate-dependent aminotransferase family.</text>
</comment>
<sequence>MLKVSDRIAGMEVSPTLAMSQKSREMKAQGIDVINLSVGEPDFDTPDHIKKAAKKAIDDNYSHYSPVPGYIELRQAVVNKLKRENNLEYTVDQIVVSNGAKQSITNVILSIINDGDEVIIPSPYWVSYSEIVKLANGINVFVYAPIEQDFKITPAQLEAAITPKTKAFLFSSPSNPTGSLYSKEELRALADVFAKYPDITILSDEIYEHINYVGAHESIAQFADIFDKVVVINGVSKGYAMTGWRIGYIAAPLWIAKACNKLQGQMTSGASSIAQIASVAALEGDQSTTVAMREAFHKRRDLALAQLREVAGFETREPNGAFYLFPKVSQLFGKANGTYTINNSTDLSLYLLEDANVATVTGEAFGSPECLRLSYATSEEQMADAIRRIKASVEKLK</sequence>
<dbReference type="GO" id="GO:0006520">
    <property type="term" value="P:amino acid metabolic process"/>
    <property type="evidence" value="ECO:0007669"/>
    <property type="project" value="InterPro"/>
</dbReference>
<dbReference type="Pfam" id="PF00155">
    <property type="entry name" value="Aminotran_1_2"/>
    <property type="match status" value="1"/>
</dbReference>
<dbReference type="Gene3D" id="3.40.640.10">
    <property type="entry name" value="Type I PLP-dependent aspartate aminotransferase-like (Major domain)"/>
    <property type="match status" value="1"/>
</dbReference>
<protein>
    <recommendedName>
        <fullName evidence="6">Aminotransferase</fullName>
        <ecNumber evidence="6">2.6.1.-</ecNumber>
    </recommendedName>
</protein>
<dbReference type="PRINTS" id="PR00753">
    <property type="entry name" value="ACCSYNTHASE"/>
</dbReference>
<comment type="cofactor">
    <cofactor evidence="1 6">
        <name>pyridoxal 5'-phosphate</name>
        <dbReference type="ChEBI" id="CHEBI:597326"/>
    </cofactor>
</comment>
<proteinExistence type="inferred from homology"/>
<evidence type="ECO:0000313" key="9">
    <source>
        <dbReference type="Proteomes" id="UP000233535"/>
    </source>
</evidence>
<dbReference type="PROSITE" id="PS00105">
    <property type="entry name" value="AA_TRANSFER_CLASS_1"/>
    <property type="match status" value="1"/>
</dbReference>
<dbReference type="PANTHER" id="PTHR46383:SF1">
    <property type="entry name" value="ASPARTATE AMINOTRANSFERASE"/>
    <property type="match status" value="1"/>
</dbReference>
<gene>
    <name evidence="8" type="ORF">BZG02_09640</name>
</gene>
<dbReference type="AlphaFoldDB" id="A0A2N3HY88"/>
<keyword evidence="5" id="KW-0663">Pyridoxal phosphate</keyword>
<evidence type="ECO:0000256" key="1">
    <source>
        <dbReference type="ARBA" id="ARBA00001933"/>
    </source>
</evidence>
<evidence type="ECO:0000256" key="3">
    <source>
        <dbReference type="ARBA" id="ARBA00022576"/>
    </source>
</evidence>